<keyword evidence="2" id="KW-1185">Reference proteome</keyword>
<dbReference type="AlphaFoldDB" id="A0AAV0W7Z9"/>
<name>A0AAV0W7Z9_9HEMI</name>
<protein>
    <recommendedName>
        <fullName evidence="3">Secreted protein</fullName>
    </recommendedName>
</protein>
<proteinExistence type="predicted"/>
<dbReference type="Proteomes" id="UP001160148">
    <property type="component" value="Unassembled WGS sequence"/>
</dbReference>
<evidence type="ECO:0008006" key="3">
    <source>
        <dbReference type="Google" id="ProtNLM"/>
    </source>
</evidence>
<dbReference type="EMBL" id="CARXXK010000001">
    <property type="protein sequence ID" value="CAI6351791.1"/>
    <property type="molecule type" value="Genomic_DNA"/>
</dbReference>
<gene>
    <name evidence="1" type="ORF">MEUPH1_LOCUS8106</name>
</gene>
<evidence type="ECO:0000313" key="1">
    <source>
        <dbReference type="EMBL" id="CAI6351791.1"/>
    </source>
</evidence>
<comment type="caution">
    <text evidence="1">The sequence shown here is derived from an EMBL/GenBank/DDBJ whole genome shotgun (WGS) entry which is preliminary data.</text>
</comment>
<sequence length="108" mass="11776">MRAIALASSCVWIALGGRRPSEGVSAVRRKSTAAATSTSLLGSRGLTPCVCNYDDGDDDFEGLKWGFYFLDLYCTRIYPVGSKNNTYDIDEAVFDIHVRKVVVVFTAG</sequence>
<evidence type="ECO:0000313" key="2">
    <source>
        <dbReference type="Proteomes" id="UP001160148"/>
    </source>
</evidence>
<reference evidence="1 2" key="1">
    <citation type="submission" date="2023-01" db="EMBL/GenBank/DDBJ databases">
        <authorList>
            <person name="Whitehead M."/>
        </authorList>
    </citation>
    <scope>NUCLEOTIDE SEQUENCE [LARGE SCALE GENOMIC DNA]</scope>
</reference>
<organism evidence="1 2">
    <name type="scientific">Macrosiphum euphorbiae</name>
    <name type="common">potato aphid</name>
    <dbReference type="NCBI Taxonomy" id="13131"/>
    <lineage>
        <taxon>Eukaryota</taxon>
        <taxon>Metazoa</taxon>
        <taxon>Ecdysozoa</taxon>
        <taxon>Arthropoda</taxon>
        <taxon>Hexapoda</taxon>
        <taxon>Insecta</taxon>
        <taxon>Pterygota</taxon>
        <taxon>Neoptera</taxon>
        <taxon>Paraneoptera</taxon>
        <taxon>Hemiptera</taxon>
        <taxon>Sternorrhyncha</taxon>
        <taxon>Aphidomorpha</taxon>
        <taxon>Aphidoidea</taxon>
        <taxon>Aphididae</taxon>
        <taxon>Macrosiphini</taxon>
        <taxon>Macrosiphum</taxon>
    </lineage>
</organism>
<accession>A0AAV0W7Z9</accession>